<sequence length="1637" mass="181409">MSAISCPAPDCDVEWPATTPTDVLVRLLDIHSATAHQAAQPAAAQPGAAKAEKVRRPVISAAGTSEAWAYFEQRWSDYKQATRLTGPDVVFQLLECCDEALRKDLTRTYGALASSDEQTVLRNIKTLAVRQENVMVARVHLQQMRQDRDEPVRAIAARLRGQAGVCNFRVKCPSLACHAEVDYSNIMIRDVLIRGLEDEEIRLDILGESRQDMSLEDALQYVEAKESGKRSASRLVESSQPSMAAATSSYKRHERNRLQNKAEIKNTTSPCTYCGKPGHGHSKQERMRKCPAYDQKCAKCGIPHHFASVCRQTLRRPSNPAPSSSPNAVDDSSAVFDNLCSVTDDMSMSHANSVSLDHHVYNEFCKAWERRASDPQPFVNVTIRAVPTDAQSLGFPTSLSTPTRPISYPAMADTGCQSCLAGMALLHKMGLTRSHLLPVNMKMTAANRGTIDIIGALALRISGTSPSKNRLATHQMVYFTTATDRMFLSKQACVALGMLPPSFPTIGETSNLHSTNDEPATGAPAPLPPATQACECPRRQLPPPPPTSLPFPATEENRERLEQWLLDYYKSSSFNVCEHQPLPKMSGPPIRLMVDPDARPVAHHNPIPVPVHWQDDVKAGLDQDVRLGVIEPVPIGTPVTWCHKMVVCPKKSGKPRRTVDLQPLNRHATRETHHTQSPFHQARKVPPHTRKTVFDAWNGYHSIALDEQDRHLTTFIIPWGRYRYLVAPQGYISSGDGYSRRFDEIVSEFPQKTKCVDDTLTWSDSIEEAFFQAVRWLDLCGNNGIILNPSKFQFAKTTVEFAGFEITPTTVRPCARYLEAIQNFPTPRNITDVRSWFGLINQVSYAFASADRMLPFREALKPGTRFEWTDRLNHLFEESKALIINEIHQGVEIFDKTKPTCLATDWSKDGIGFWLFQKHCSCPSTKPFCCKTGWRITLVGSRFTSGAESRYAPIEGEALAVVDALDKARHFTLGCSDLIVAVDHKPLLKTFGDRCLDDIPNPRLRNLKEKSLRYRFRVVHIPGVRHAAADAVSRNPVGDPVTLALPDDVAATLSPTDLSPGPDLPHSFLFNIRTHDPDSTHPVCSQTDPLPTEVVKSVTWDDVRHATSSDPTMTALSTAIEDGFPEDRADLAPELRPYHQFRENLTTFDGVILYHDRVVIPPSLRGRVLQSLHSAHQGVSQMCSRAENSFFWPGMTPAITEMRARCSSCNRMAPSQPSAPPTPPMNPAYPFQCIVADYFHFRGHNYLVAVDRYSNWPIVEEASHGAAGLIAALRRIFVTYGISDELTSDGGPEFTSLATTAFLRNWGVSHRLSSVAFPHGNCRAEVGVKTVKRLITDNTGDRGSLDTDQFQRAMLQYRNTPDRDTHLSPAMCIFGRPIRDFIPIHPGKYQPHTTWRETLSSREEALRNRHMRAAERLSEHTRILPPLVVGDCVRIQNQTGPNPTKWDKTGLVVEVRQFDQYVVRVDGSGRVTLRNRKFLRKYTPVVPRTPLLTAPGHTHPSPSVTHAELPPTPPQPIPPVAPTITPPTPASSSAPLVHSPQTPAPDCPSTLPPMTPVPPSQLVPPLTPGPTPGPPADTPPPPTPVVRDAIPRALRALMPHNAPGLKEQPATVPADAPAAPPGLRRSTRKTKQFPDTN</sequence>
<evidence type="ECO:0000259" key="9">
    <source>
        <dbReference type="PROSITE" id="PS50994"/>
    </source>
</evidence>
<keyword evidence="2" id="KW-0548">Nucleotidyltransferase</keyword>
<evidence type="ECO:0000256" key="3">
    <source>
        <dbReference type="ARBA" id="ARBA00022722"/>
    </source>
</evidence>
<feature type="region of interest" description="Disordered" evidence="7">
    <location>
        <begin position="229"/>
        <end position="254"/>
    </location>
</feature>
<evidence type="ECO:0000256" key="6">
    <source>
        <dbReference type="ARBA" id="ARBA00022918"/>
    </source>
</evidence>
<dbReference type="Proteomes" id="UP001519460">
    <property type="component" value="Unassembled WGS sequence"/>
</dbReference>
<dbReference type="InterPro" id="IPR041373">
    <property type="entry name" value="RT_RNaseH"/>
</dbReference>
<evidence type="ECO:0000313" key="11">
    <source>
        <dbReference type="Proteomes" id="UP001519460"/>
    </source>
</evidence>
<organism evidence="10 11">
    <name type="scientific">Batillaria attramentaria</name>
    <dbReference type="NCBI Taxonomy" id="370345"/>
    <lineage>
        <taxon>Eukaryota</taxon>
        <taxon>Metazoa</taxon>
        <taxon>Spiralia</taxon>
        <taxon>Lophotrochozoa</taxon>
        <taxon>Mollusca</taxon>
        <taxon>Gastropoda</taxon>
        <taxon>Caenogastropoda</taxon>
        <taxon>Sorbeoconcha</taxon>
        <taxon>Cerithioidea</taxon>
        <taxon>Batillariidae</taxon>
        <taxon>Batillaria</taxon>
    </lineage>
</organism>
<evidence type="ECO:0000256" key="5">
    <source>
        <dbReference type="ARBA" id="ARBA00022801"/>
    </source>
</evidence>
<keyword evidence="1" id="KW-0808">Transferase</keyword>
<dbReference type="SUPFAM" id="SSF53098">
    <property type="entry name" value="Ribonuclease H-like"/>
    <property type="match status" value="1"/>
</dbReference>
<dbReference type="SMART" id="SM00343">
    <property type="entry name" value="ZnF_C2HC"/>
    <property type="match status" value="2"/>
</dbReference>
<evidence type="ECO:0000256" key="1">
    <source>
        <dbReference type="ARBA" id="ARBA00022679"/>
    </source>
</evidence>
<dbReference type="InterPro" id="IPR050951">
    <property type="entry name" value="Retrovirus_Pol_polyprotein"/>
</dbReference>
<keyword evidence="5" id="KW-0378">Hydrolase</keyword>
<dbReference type="InterPro" id="IPR043502">
    <property type="entry name" value="DNA/RNA_pol_sf"/>
</dbReference>
<dbReference type="Pfam" id="PF00665">
    <property type="entry name" value="rve"/>
    <property type="match status" value="1"/>
</dbReference>
<dbReference type="InterPro" id="IPR012337">
    <property type="entry name" value="RNaseH-like_sf"/>
</dbReference>
<dbReference type="SUPFAM" id="SSF56672">
    <property type="entry name" value="DNA/RNA polymerases"/>
    <property type="match status" value="1"/>
</dbReference>
<gene>
    <name evidence="10" type="ORF">BaRGS_00024746</name>
</gene>
<dbReference type="InterPro" id="IPR043128">
    <property type="entry name" value="Rev_trsase/Diguanyl_cyclase"/>
</dbReference>
<evidence type="ECO:0000256" key="4">
    <source>
        <dbReference type="ARBA" id="ARBA00022759"/>
    </source>
</evidence>
<dbReference type="FunFam" id="1.10.340.70:FF:000004">
    <property type="entry name" value="Retrovirus-related Pol polyprotein from transposon 297-like Protein"/>
    <property type="match status" value="1"/>
</dbReference>
<dbReference type="GO" id="GO:0003964">
    <property type="term" value="F:RNA-directed DNA polymerase activity"/>
    <property type="evidence" value="ECO:0007669"/>
    <property type="project" value="UniProtKB-KW"/>
</dbReference>
<keyword evidence="4" id="KW-0255">Endonuclease</keyword>
<comment type="caution">
    <text evidence="10">The sequence shown here is derived from an EMBL/GenBank/DDBJ whole genome shotgun (WGS) entry which is preliminary data.</text>
</comment>
<dbReference type="PANTHER" id="PTHR37984:SF7">
    <property type="entry name" value="INTEGRASE CATALYTIC DOMAIN-CONTAINING PROTEIN"/>
    <property type="match status" value="1"/>
</dbReference>
<dbReference type="CDD" id="cd01647">
    <property type="entry name" value="RT_LTR"/>
    <property type="match status" value="1"/>
</dbReference>
<evidence type="ECO:0000256" key="7">
    <source>
        <dbReference type="SAM" id="MobiDB-lite"/>
    </source>
</evidence>
<dbReference type="Pfam" id="PF00078">
    <property type="entry name" value="RVT_1"/>
    <property type="match status" value="1"/>
</dbReference>
<dbReference type="PROSITE" id="PS50878">
    <property type="entry name" value="RT_POL"/>
    <property type="match status" value="1"/>
</dbReference>
<dbReference type="Pfam" id="PF17917">
    <property type="entry name" value="RT_RNaseH"/>
    <property type="match status" value="1"/>
</dbReference>
<evidence type="ECO:0000256" key="2">
    <source>
        <dbReference type="ARBA" id="ARBA00022695"/>
    </source>
</evidence>
<keyword evidence="11" id="KW-1185">Reference proteome</keyword>
<protein>
    <submittedName>
        <fullName evidence="10">Uncharacterized protein</fullName>
    </submittedName>
</protein>
<dbReference type="GO" id="GO:0016787">
    <property type="term" value="F:hydrolase activity"/>
    <property type="evidence" value="ECO:0007669"/>
    <property type="project" value="UniProtKB-KW"/>
</dbReference>
<feature type="domain" description="Reverse transcriptase" evidence="8">
    <location>
        <begin position="629"/>
        <end position="806"/>
    </location>
</feature>
<dbReference type="EMBL" id="JACVVK020000217">
    <property type="protein sequence ID" value="KAK7484011.1"/>
    <property type="molecule type" value="Genomic_DNA"/>
</dbReference>
<reference evidence="10 11" key="1">
    <citation type="journal article" date="2023" name="Sci. Data">
        <title>Genome assembly of the Korean intertidal mud-creeper Batillaria attramentaria.</title>
        <authorList>
            <person name="Patra A.K."/>
            <person name="Ho P.T."/>
            <person name="Jun S."/>
            <person name="Lee S.J."/>
            <person name="Kim Y."/>
            <person name="Won Y.J."/>
        </authorList>
    </citation>
    <scope>NUCLEOTIDE SEQUENCE [LARGE SCALE GENOMIC DNA]</scope>
    <source>
        <strain evidence="10">Wonlab-2016</strain>
    </source>
</reference>
<dbReference type="InterPro" id="IPR001878">
    <property type="entry name" value="Znf_CCHC"/>
</dbReference>
<accession>A0ABD0KAK8</accession>
<dbReference type="InterPro" id="IPR041588">
    <property type="entry name" value="Integrase_H2C2"/>
</dbReference>
<dbReference type="InterPro" id="IPR000477">
    <property type="entry name" value="RT_dom"/>
</dbReference>
<dbReference type="GO" id="GO:0004519">
    <property type="term" value="F:endonuclease activity"/>
    <property type="evidence" value="ECO:0007669"/>
    <property type="project" value="UniProtKB-KW"/>
</dbReference>
<dbReference type="InterPro" id="IPR036397">
    <property type="entry name" value="RNaseH_sf"/>
</dbReference>
<feature type="compositionally biased region" description="Pro residues" evidence="7">
    <location>
        <begin position="1542"/>
        <end position="1584"/>
    </location>
</feature>
<dbReference type="Gene3D" id="1.10.340.70">
    <property type="match status" value="1"/>
</dbReference>
<dbReference type="PROSITE" id="PS50994">
    <property type="entry name" value="INTEGRASE"/>
    <property type="match status" value="1"/>
</dbReference>
<feature type="region of interest" description="Disordered" evidence="7">
    <location>
        <begin position="1488"/>
        <end position="1637"/>
    </location>
</feature>
<feature type="domain" description="Integrase catalytic" evidence="9">
    <location>
        <begin position="1226"/>
        <end position="1377"/>
    </location>
</feature>
<feature type="compositionally biased region" description="Pro residues" evidence="7">
    <location>
        <begin position="1510"/>
        <end position="1529"/>
    </location>
</feature>
<dbReference type="Gene3D" id="3.10.10.10">
    <property type="entry name" value="HIV Type 1 Reverse Transcriptase, subunit A, domain 1"/>
    <property type="match status" value="1"/>
</dbReference>
<dbReference type="InterPro" id="IPR001584">
    <property type="entry name" value="Integrase_cat-core"/>
</dbReference>
<feature type="compositionally biased region" description="Polar residues" evidence="7">
    <location>
        <begin position="236"/>
        <end position="249"/>
    </location>
</feature>
<name>A0ABD0KAK8_9CAEN</name>
<evidence type="ECO:0000313" key="10">
    <source>
        <dbReference type="EMBL" id="KAK7484011.1"/>
    </source>
</evidence>
<dbReference type="Gene3D" id="3.30.70.270">
    <property type="match status" value="2"/>
</dbReference>
<keyword evidence="3" id="KW-0540">Nuclease</keyword>
<keyword evidence="6" id="KW-0695">RNA-directed DNA polymerase</keyword>
<dbReference type="PANTHER" id="PTHR37984">
    <property type="entry name" value="PROTEIN CBG26694"/>
    <property type="match status" value="1"/>
</dbReference>
<dbReference type="Gene3D" id="3.30.420.10">
    <property type="entry name" value="Ribonuclease H-like superfamily/Ribonuclease H"/>
    <property type="match status" value="1"/>
</dbReference>
<dbReference type="Pfam" id="PF17921">
    <property type="entry name" value="Integrase_H2C2"/>
    <property type="match status" value="1"/>
</dbReference>
<evidence type="ECO:0000259" key="8">
    <source>
        <dbReference type="PROSITE" id="PS50878"/>
    </source>
</evidence>
<proteinExistence type="predicted"/>